<name>A0A239JW52_9ACTN</name>
<reference evidence="2 3" key="1">
    <citation type="submission" date="2017-06" db="EMBL/GenBank/DDBJ databases">
        <authorList>
            <person name="Kim H.J."/>
            <person name="Triplett B.A."/>
        </authorList>
    </citation>
    <scope>NUCLEOTIDE SEQUENCE [LARGE SCALE GENOMIC DNA]</scope>
    <source>
        <strain evidence="2 3">CGMCC 4.2132</strain>
    </source>
</reference>
<dbReference type="InterPro" id="IPR011042">
    <property type="entry name" value="6-blade_b-propeller_TolB-like"/>
</dbReference>
<sequence>MSGQSGLSLRARGAIAGSAAVLLAVVAVGYTVRARPGPAVTTSGTAEAGTASSTAEAGAARGDGPRLRVLSNGVLSTVSLQDPGGPRTLTSQRCDRAFAAADTIACLRPVNPLGATQLAILGHDLRERRSIPLTGFPNRLRVSASGRMVAWTLFIDGHSYASGGGFSTRAGILDTRTGTLVDSVETFAATVDGRPYRAADMNVWGVTFTGDDNRFYATMSSGGHRYLVEGDFAARTFRTVTDGVECPSLSPDGTRIAFKAAIGGDPARGWRLSVLDLATKKTVALAESHSVDDQAIWLDDRTVAYGLQRSDGTNDVWAVPADGTGGPRLFVSGANSPSVDGSGA</sequence>
<dbReference type="Gene3D" id="2.120.10.30">
    <property type="entry name" value="TolB, C-terminal domain"/>
    <property type="match status" value="1"/>
</dbReference>
<keyword evidence="3" id="KW-1185">Reference proteome</keyword>
<feature type="compositionally biased region" description="Low complexity" evidence="1">
    <location>
        <begin position="41"/>
        <end position="60"/>
    </location>
</feature>
<dbReference type="SUPFAM" id="SSF82171">
    <property type="entry name" value="DPP6 N-terminal domain-like"/>
    <property type="match status" value="1"/>
</dbReference>
<feature type="region of interest" description="Disordered" evidence="1">
    <location>
        <begin position="37"/>
        <end position="63"/>
    </location>
</feature>
<organism evidence="2 3">
    <name type="scientific">Streptosporangium subroseum</name>
    <dbReference type="NCBI Taxonomy" id="106412"/>
    <lineage>
        <taxon>Bacteria</taxon>
        <taxon>Bacillati</taxon>
        <taxon>Actinomycetota</taxon>
        <taxon>Actinomycetes</taxon>
        <taxon>Streptosporangiales</taxon>
        <taxon>Streptosporangiaceae</taxon>
        <taxon>Streptosporangium</taxon>
    </lineage>
</organism>
<evidence type="ECO:0000313" key="2">
    <source>
        <dbReference type="EMBL" id="SNT10137.1"/>
    </source>
</evidence>
<dbReference type="AlphaFoldDB" id="A0A239JW52"/>
<evidence type="ECO:0000313" key="3">
    <source>
        <dbReference type="Proteomes" id="UP000198282"/>
    </source>
</evidence>
<proteinExistence type="predicted"/>
<gene>
    <name evidence="2" type="ORF">SAMN05216276_102466</name>
</gene>
<evidence type="ECO:0008006" key="4">
    <source>
        <dbReference type="Google" id="ProtNLM"/>
    </source>
</evidence>
<evidence type="ECO:0000256" key="1">
    <source>
        <dbReference type="SAM" id="MobiDB-lite"/>
    </source>
</evidence>
<dbReference type="EMBL" id="FZOD01000024">
    <property type="protein sequence ID" value="SNT10137.1"/>
    <property type="molecule type" value="Genomic_DNA"/>
</dbReference>
<protein>
    <recommendedName>
        <fullName evidence="4">WD40-like Beta Propeller Repeat</fullName>
    </recommendedName>
</protein>
<dbReference type="OrthoDB" id="9808778at2"/>
<dbReference type="RefSeq" id="WP_089209555.1">
    <property type="nucleotide sequence ID" value="NZ_FZOD01000024.1"/>
</dbReference>
<dbReference type="Proteomes" id="UP000198282">
    <property type="component" value="Unassembled WGS sequence"/>
</dbReference>
<accession>A0A239JW52</accession>